<dbReference type="PANTHER" id="PTHR43798">
    <property type="entry name" value="MONOACYLGLYCEROL LIPASE"/>
    <property type="match status" value="1"/>
</dbReference>
<gene>
    <name evidence="5" type="ORF">HEB94_009038</name>
</gene>
<reference evidence="5" key="1">
    <citation type="submission" date="2020-10" db="EMBL/GenBank/DDBJ databases">
        <title>Sequencing the genomes of 1000 actinobacteria strains.</title>
        <authorList>
            <person name="Klenk H.-P."/>
        </authorList>
    </citation>
    <scope>NUCLEOTIDE SEQUENCE</scope>
    <source>
        <strain evidence="5">DSM 45354</strain>
    </source>
</reference>
<evidence type="ECO:0000256" key="2">
    <source>
        <dbReference type="ARBA" id="ARBA00022801"/>
    </source>
</evidence>
<dbReference type="GO" id="GO:0006508">
    <property type="term" value="P:proteolysis"/>
    <property type="evidence" value="ECO:0007669"/>
    <property type="project" value="InterPro"/>
</dbReference>
<keyword evidence="3" id="KW-0472">Membrane</keyword>
<protein>
    <submittedName>
        <fullName evidence="5">Proline iminopeptidase</fullName>
        <ecNumber evidence="5">3.4.11.5</ecNumber>
    </submittedName>
</protein>
<dbReference type="PANTHER" id="PTHR43798:SF33">
    <property type="entry name" value="HYDROLASE, PUTATIVE (AFU_ORTHOLOGUE AFUA_2G14860)-RELATED"/>
    <property type="match status" value="1"/>
</dbReference>
<proteinExistence type="inferred from homology"/>
<dbReference type="SUPFAM" id="SSF53474">
    <property type="entry name" value="alpha/beta-Hydrolases"/>
    <property type="match status" value="1"/>
</dbReference>
<evidence type="ECO:0000313" key="6">
    <source>
        <dbReference type="Proteomes" id="UP000638648"/>
    </source>
</evidence>
<organism evidence="5 6">
    <name type="scientific">Actinopolymorpha pittospori</name>
    <dbReference type="NCBI Taxonomy" id="648752"/>
    <lineage>
        <taxon>Bacteria</taxon>
        <taxon>Bacillati</taxon>
        <taxon>Actinomycetota</taxon>
        <taxon>Actinomycetes</taxon>
        <taxon>Propionibacteriales</taxon>
        <taxon>Actinopolymorphaceae</taxon>
        <taxon>Actinopolymorpha</taxon>
    </lineage>
</organism>
<dbReference type="InterPro" id="IPR002410">
    <property type="entry name" value="Peptidase_S33"/>
</dbReference>
<comment type="caution">
    <text evidence="5">The sequence shown here is derived from an EMBL/GenBank/DDBJ whole genome shotgun (WGS) entry which is preliminary data.</text>
</comment>
<evidence type="ECO:0000256" key="1">
    <source>
        <dbReference type="ARBA" id="ARBA00010088"/>
    </source>
</evidence>
<dbReference type="RefSeq" id="WP_192755284.1">
    <property type="nucleotide sequence ID" value="NZ_JADBEM010000001.1"/>
</dbReference>
<dbReference type="Gene3D" id="3.40.50.1820">
    <property type="entry name" value="alpha/beta hydrolase"/>
    <property type="match status" value="1"/>
</dbReference>
<dbReference type="PRINTS" id="PR00793">
    <property type="entry name" value="PROAMNOPTASE"/>
</dbReference>
<dbReference type="GO" id="GO:0004177">
    <property type="term" value="F:aminopeptidase activity"/>
    <property type="evidence" value="ECO:0007669"/>
    <property type="project" value="UniProtKB-KW"/>
</dbReference>
<keyword evidence="6" id="KW-1185">Reference proteome</keyword>
<dbReference type="InterPro" id="IPR029058">
    <property type="entry name" value="AB_hydrolase_fold"/>
</dbReference>
<name>A0A927NCA0_9ACTN</name>
<accession>A0A927NCA0</accession>
<feature type="domain" description="AB hydrolase-1" evidence="4">
    <location>
        <begin position="159"/>
        <end position="415"/>
    </location>
</feature>
<dbReference type="GO" id="GO:0016020">
    <property type="term" value="C:membrane"/>
    <property type="evidence" value="ECO:0007669"/>
    <property type="project" value="TreeGrafter"/>
</dbReference>
<feature type="transmembrane region" description="Helical" evidence="3">
    <location>
        <begin position="96"/>
        <end position="117"/>
    </location>
</feature>
<dbReference type="EMBL" id="JADBEM010000001">
    <property type="protein sequence ID" value="MBE1612190.1"/>
    <property type="molecule type" value="Genomic_DNA"/>
</dbReference>
<keyword evidence="2 5" id="KW-0378">Hydrolase</keyword>
<keyword evidence="5" id="KW-0645">Protease</keyword>
<evidence type="ECO:0000313" key="5">
    <source>
        <dbReference type="EMBL" id="MBE1612190.1"/>
    </source>
</evidence>
<keyword evidence="3" id="KW-0812">Transmembrane</keyword>
<dbReference type="Proteomes" id="UP000638648">
    <property type="component" value="Unassembled WGS sequence"/>
</dbReference>
<feature type="transmembrane region" description="Helical" evidence="3">
    <location>
        <begin position="63"/>
        <end position="84"/>
    </location>
</feature>
<comment type="similarity">
    <text evidence="1">Belongs to the peptidase S33 family.</text>
</comment>
<sequence>MATDQADQADQVPRPEVAPSRGAFTVVRRIAGWLLVVAAIPAGAIGAVVGLVAVAAITGHRVLAAVGAGLVLLVCTGGVVRLAAALVTSRRASRRWLTGAVTAVTAAGVGFLIWGIVFGPTPPSTPLPMTADVRFWHLPTGSRIAYTHTPAQGEARPSPVLLVHGGPGSPDGSRGALVRDLSAGGFDVYDYHQIGAGLSGRLADVGDYTVARHVADLEAIRQVIGAERLALVGASWGGTLIANYLAAHPERVERAVVSSPGEIWAPAGTEAERLTEAGRRDQQEAIGRHPQFLFAQVLLSAAGPRAASTLFPDARMDGVFESMVSDLDMRPGCASGPPSGTEGAWQPRGFGFWANAATSLDAGRVADPRPALRAVTAPVLVLRGECDYIHWNATREYRDLLPNATLLAIDDAGHTIPTHQPDLYRETVRAFLHGEELPRPAYVAADPPW</sequence>
<keyword evidence="5" id="KW-0031">Aminopeptidase</keyword>
<dbReference type="InterPro" id="IPR050266">
    <property type="entry name" value="AB_hydrolase_sf"/>
</dbReference>
<dbReference type="AlphaFoldDB" id="A0A927NCA0"/>
<evidence type="ECO:0000259" key="4">
    <source>
        <dbReference type="Pfam" id="PF00561"/>
    </source>
</evidence>
<keyword evidence="3" id="KW-1133">Transmembrane helix</keyword>
<evidence type="ECO:0000256" key="3">
    <source>
        <dbReference type="SAM" id="Phobius"/>
    </source>
</evidence>
<dbReference type="EC" id="3.4.11.5" evidence="5"/>
<dbReference type="Pfam" id="PF00561">
    <property type="entry name" value="Abhydrolase_1"/>
    <property type="match status" value="1"/>
</dbReference>
<feature type="transmembrane region" description="Helical" evidence="3">
    <location>
        <begin position="30"/>
        <end position="57"/>
    </location>
</feature>
<dbReference type="InterPro" id="IPR000073">
    <property type="entry name" value="AB_hydrolase_1"/>
</dbReference>